<dbReference type="EMBL" id="JAODIR010000056">
    <property type="protein sequence ID" value="MDD2168753.1"/>
    <property type="molecule type" value="Genomic_DNA"/>
</dbReference>
<dbReference type="Proteomes" id="UP001148834">
    <property type="component" value="Unassembled WGS sequence"/>
</dbReference>
<dbReference type="RefSeq" id="WP_015940164.1">
    <property type="nucleotide sequence ID" value="NZ_CP015099.1"/>
</dbReference>
<dbReference type="AlphaFoldDB" id="A0A084EH27"/>
<reference evidence="8" key="1">
    <citation type="submission" date="2021-03" db="EMBL/GenBank/DDBJ databases">
        <title>Characterization of a novel Integrative Conjugative Element in Glaesserella parasuis.</title>
        <authorList>
            <person name="Hu G."/>
            <person name="Sun H."/>
        </authorList>
    </citation>
    <scope>NUCLEOTIDE SEQUENCE</scope>
    <source>
        <strain evidence="8">GHP1807</strain>
    </source>
</reference>
<dbReference type="InterPro" id="IPR001123">
    <property type="entry name" value="LeuE-type"/>
</dbReference>
<keyword evidence="4 6" id="KW-1133">Transmembrane helix</keyword>
<dbReference type="EMBL" id="CP071491">
    <property type="protein sequence ID" value="QSX17652.1"/>
    <property type="molecule type" value="Genomic_DNA"/>
</dbReference>
<comment type="subcellular location">
    <subcellularLocation>
        <location evidence="1">Cell membrane</location>
        <topology evidence="1">Multi-pass membrane protein</topology>
    </subcellularLocation>
</comment>
<feature type="transmembrane region" description="Helical" evidence="6">
    <location>
        <begin position="65"/>
        <end position="83"/>
    </location>
</feature>
<evidence type="ECO:0000313" key="7">
    <source>
        <dbReference type="EMBL" id="MDD2168753.1"/>
    </source>
</evidence>
<proteinExistence type="predicted"/>
<dbReference type="PANTHER" id="PTHR30086:SF19">
    <property type="entry name" value="THREONINE EFFLUX PROTEIN"/>
    <property type="match status" value="1"/>
</dbReference>
<dbReference type="Proteomes" id="UP000662736">
    <property type="component" value="Chromosome"/>
</dbReference>
<evidence type="ECO:0000256" key="4">
    <source>
        <dbReference type="ARBA" id="ARBA00022989"/>
    </source>
</evidence>
<evidence type="ECO:0000313" key="8">
    <source>
        <dbReference type="EMBL" id="QSX17652.1"/>
    </source>
</evidence>
<dbReference type="PANTHER" id="PTHR30086">
    <property type="entry name" value="ARGININE EXPORTER PROTEIN ARGO"/>
    <property type="match status" value="1"/>
</dbReference>
<dbReference type="OrthoDB" id="581870at2"/>
<reference evidence="9" key="3">
    <citation type="submission" date="2023-04" db="EMBL/GenBank/DDBJ databases">
        <title>Molecular characterization of the Integrative and Conjugative elements harboring multidrug-resistance gene from Glaesserella (Haemophilus) parasuis.</title>
        <authorList>
            <person name="Che Y."/>
            <person name="Zhou L."/>
        </authorList>
    </citation>
    <scope>NUCLEOTIDE SEQUENCE</scope>
    <source>
        <strain evidence="9">Z44</strain>
    </source>
</reference>
<evidence type="ECO:0000256" key="1">
    <source>
        <dbReference type="ARBA" id="ARBA00004651"/>
    </source>
</evidence>
<evidence type="ECO:0000313" key="9">
    <source>
        <dbReference type="EMBL" id="WGE09514.1"/>
    </source>
</evidence>
<gene>
    <name evidence="8" type="ORF">J1G54_03715</name>
    <name evidence="7" type="ORF">N5925_09255</name>
    <name evidence="9" type="ORF">QBL01_09685</name>
</gene>
<keyword evidence="3 6" id="KW-0812">Transmembrane</keyword>
<dbReference type="Pfam" id="PF01810">
    <property type="entry name" value="LysE"/>
    <property type="match status" value="1"/>
</dbReference>
<keyword evidence="2" id="KW-1003">Cell membrane</keyword>
<feature type="transmembrane region" description="Helical" evidence="6">
    <location>
        <begin position="144"/>
        <end position="166"/>
    </location>
</feature>
<sequence>MWTIFFVQLLGLISPGPDFFYVSRKAMADTRRNAILGAIGISIGVAFWALLTLFGLAFLNKHFPSFQFVLMICGGSYLAYSGIQMVQITKNAEIGSATSTSQTTSAVKEILKGLMINLANPKIVVFFSSVLAGYVANLSALADLLAVLAILVGSAVVYFWLVALLFSRPAIRHFYAKYNRYLDNFAGAVFILFGGKLVYEGVFSLWIFS</sequence>
<dbReference type="Proteomes" id="UP001222296">
    <property type="component" value="Chromosome"/>
</dbReference>
<evidence type="ECO:0000256" key="5">
    <source>
        <dbReference type="ARBA" id="ARBA00023136"/>
    </source>
</evidence>
<name>A0A084EH27_GLAPU</name>
<accession>A0A084EH27</accession>
<evidence type="ECO:0000256" key="2">
    <source>
        <dbReference type="ARBA" id="ARBA00022475"/>
    </source>
</evidence>
<organism evidence="7 10">
    <name type="scientific">Glaesserella parasuis</name>
    <name type="common">Haemophilus parasuis</name>
    <dbReference type="NCBI Taxonomy" id="738"/>
    <lineage>
        <taxon>Bacteria</taxon>
        <taxon>Pseudomonadati</taxon>
        <taxon>Pseudomonadota</taxon>
        <taxon>Gammaproteobacteria</taxon>
        <taxon>Pasteurellales</taxon>
        <taxon>Pasteurellaceae</taxon>
        <taxon>Glaesserella</taxon>
    </lineage>
</organism>
<evidence type="ECO:0000313" key="10">
    <source>
        <dbReference type="Proteomes" id="UP001148834"/>
    </source>
</evidence>
<dbReference type="GO" id="GO:0015171">
    <property type="term" value="F:amino acid transmembrane transporter activity"/>
    <property type="evidence" value="ECO:0007669"/>
    <property type="project" value="TreeGrafter"/>
</dbReference>
<keyword evidence="5 6" id="KW-0472">Membrane</keyword>
<evidence type="ECO:0000256" key="3">
    <source>
        <dbReference type="ARBA" id="ARBA00022692"/>
    </source>
</evidence>
<dbReference type="OMA" id="YAWLFST"/>
<reference evidence="7" key="2">
    <citation type="submission" date="2022-09" db="EMBL/GenBank/DDBJ databases">
        <title>Molecular characterization of Glaesserella parasuis strains circulating in commercial swine farms using whole-genome sequencing.</title>
        <authorList>
            <person name="Mugabi R."/>
            <person name="Clavijo M."/>
            <person name="Li G."/>
        </authorList>
    </citation>
    <scope>NUCLEOTIDE SEQUENCE</scope>
    <source>
        <strain evidence="7">0435-53</strain>
    </source>
</reference>
<feature type="transmembrane region" description="Helical" evidence="6">
    <location>
        <begin position="34"/>
        <end position="59"/>
    </location>
</feature>
<evidence type="ECO:0000256" key="6">
    <source>
        <dbReference type="SAM" id="Phobius"/>
    </source>
</evidence>
<dbReference type="GO" id="GO:0005886">
    <property type="term" value="C:plasma membrane"/>
    <property type="evidence" value="ECO:0007669"/>
    <property type="project" value="UniProtKB-SubCell"/>
</dbReference>
<feature type="transmembrane region" description="Helical" evidence="6">
    <location>
        <begin position="118"/>
        <end position="138"/>
    </location>
</feature>
<dbReference type="EMBL" id="CP121769">
    <property type="protein sequence ID" value="WGE09514.1"/>
    <property type="molecule type" value="Genomic_DNA"/>
</dbReference>
<feature type="transmembrane region" description="Helical" evidence="6">
    <location>
        <begin position="6"/>
        <end position="22"/>
    </location>
</feature>
<protein>
    <submittedName>
        <fullName evidence="7">LysE family transporter</fullName>
    </submittedName>
</protein>
<feature type="transmembrane region" description="Helical" evidence="6">
    <location>
        <begin position="187"/>
        <end position="208"/>
    </location>
</feature>